<dbReference type="AlphaFoldDB" id="A0A392UCE6"/>
<reference evidence="1 2" key="1">
    <citation type="journal article" date="2018" name="Front. Plant Sci.">
        <title>Red Clover (Trifolium pratense) and Zigzag Clover (T. medium) - A Picture of Genomic Similarities and Differences.</title>
        <authorList>
            <person name="Dluhosova J."/>
            <person name="Istvanek J."/>
            <person name="Nedelnik J."/>
            <person name="Repkova J."/>
        </authorList>
    </citation>
    <scope>NUCLEOTIDE SEQUENCE [LARGE SCALE GENOMIC DNA]</scope>
    <source>
        <strain evidence="2">cv. 10/8</strain>
        <tissue evidence="1">Leaf</tissue>
    </source>
</reference>
<keyword evidence="2" id="KW-1185">Reference proteome</keyword>
<comment type="caution">
    <text evidence="1">The sequence shown here is derived from an EMBL/GenBank/DDBJ whole genome shotgun (WGS) entry which is preliminary data.</text>
</comment>
<proteinExistence type="predicted"/>
<accession>A0A392UCE6</accession>
<dbReference type="EMBL" id="LXQA010755144">
    <property type="protein sequence ID" value="MCI69395.1"/>
    <property type="molecule type" value="Genomic_DNA"/>
</dbReference>
<evidence type="ECO:0000313" key="1">
    <source>
        <dbReference type="EMBL" id="MCI69395.1"/>
    </source>
</evidence>
<feature type="non-terminal residue" evidence="1">
    <location>
        <position position="52"/>
    </location>
</feature>
<evidence type="ECO:0000313" key="2">
    <source>
        <dbReference type="Proteomes" id="UP000265520"/>
    </source>
</evidence>
<name>A0A392UCE6_9FABA</name>
<sequence length="52" mass="5768">MQLAIRIRVVQVASADRRTTQSRIYIVIESGGVIRRKGGSRVEGRRMAVAQA</sequence>
<protein>
    <submittedName>
        <fullName evidence="1">Uncharacterized protein</fullName>
    </submittedName>
</protein>
<dbReference type="Proteomes" id="UP000265520">
    <property type="component" value="Unassembled WGS sequence"/>
</dbReference>
<organism evidence="1 2">
    <name type="scientific">Trifolium medium</name>
    <dbReference type="NCBI Taxonomy" id="97028"/>
    <lineage>
        <taxon>Eukaryota</taxon>
        <taxon>Viridiplantae</taxon>
        <taxon>Streptophyta</taxon>
        <taxon>Embryophyta</taxon>
        <taxon>Tracheophyta</taxon>
        <taxon>Spermatophyta</taxon>
        <taxon>Magnoliopsida</taxon>
        <taxon>eudicotyledons</taxon>
        <taxon>Gunneridae</taxon>
        <taxon>Pentapetalae</taxon>
        <taxon>rosids</taxon>
        <taxon>fabids</taxon>
        <taxon>Fabales</taxon>
        <taxon>Fabaceae</taxon>
        <taxon>Papilionoideae</taxon>
        <taxon>50 kb inversion clade</taxon>
        <taxon>NPAAA clade</taxon>
        <taxon>Hologalegina</taxon>
        <taxon>IRL clade</taxon>
        <taxon>Trifolieae</taxon>
        <taxon>Trifolium</taxon>
    </lineage>
</organism>